<dbReference type="GO" id="GO:0032259">
    <property type="term" value="P:methylation"/>
    <property type="evidence" value="ECO:0007669"/>
    <property type="project" value="UniProtKB-KW"/>
</dbReference>
<evidence type="ECO:0000259" key="4">
    <source>
        <dbReference type="Pfam" id="PF08241"/>
    </source>
</evidence>
<keyword evidence="5" id="KW-0614">Plasmid</keyword>
<dbReference type="GO" id="GO:0008757">
    <property type="term" value="F:S-adenosylmethionine-dependent methyltransferase activity"/>
    <property type="evidence" value="ECO:0007669"/>
    <property type="project" value="InterPro"/>
</dbReference>
<evidence type="ECO:0000256" key="2">
    <source>
        <dbReference type="ARBA" id="ARBA00022679"/>
    </source>
</evidence>
<dbReference type="EMBL" id="CP002537">
    <property type="protein sequence ID" value="ADY27387.1"/>
    <property type="molecule type" value="Genomic_DNA"/>
</dbReference>
<evidence type="ECO:0000256" key="1">
    <source>
        <dbReference type="ARBA" id="ARBA00022603"/>
    </source>
</evidence>
<gene>
    <name evidence="5" type="ordered locus">Deipr_2261</name>
</gene>
<dbReference type="KEGG" id="dpt:Deipr_2261"/>
<reference evidence="5 6" key="1">
    <citation type="submission" date="2011-02" db="EMBL/GenBank/DDBJ databases">
        <title>The complete sequence of plasmid1 of Deinococcus proteolyticus DSM 20540.</title>
        <authorList>
            <consortium name="US DOE Joint Genome Institute (JGI-PGF)"/>
            <person name="Lucas S."/>
            <person name="Copeland A."/>
            <person name="Lapidus A."/>
            <person name="Bruce D."/>
            <person name="Goodwin L."/>
            <person name="Pitluck S."/>
            <person name="Kyrpides N."/>
            <person name="Mavromatis K."/>
            <person name="Pagani I."/>
            <person name="Ivanova N."/>
            <person name="Ovchinnikova G."/>
            <person name="Zeytun A."/>
            <person name="Detter J.C."/>
            <person name="Han C."/>
            <person name="Land M."/>
            <person name="Hauser L."/>
            <person name="Markowitz V."/>
            <person name="Cheng J.-F."/>
            <person name="Hugenholtz P."/>
            <person name="Woyke T."/>
            <person name="Wu D."/>
            <person name="Pukall R."/>
            <person name="Steenblock K."/>
            <person name="Brambilla E."/>
            <person name="Klenk H.-P."/>
            <person name="Eisen J.A."/>
        </authorList>
    </citation>
    <scope>NUCLEOTIDE SEQUENCE [LARGE SCALE GENOMIC DNA]</scope>
    <source>
        <strain evidence="6">ATCC 35074 / DSM 20540 / JCM 6276 / NBRC 101906 / NCIMB 13154 / VKM Ac-1939 / CCM 2703 / MRP</strain>
        <plasmid evidence="6">Plasmid pDEIPR01</plasmid>
    </source>
</reference>
<geneLocation type="plasmid" evidence="5 6">
    <name>pDEIPR01</name>
</geneLocation>
<organism evidence="5 6">
    <name type="scientific">Deinococcus proteolyticus (strain ATCC 35074 / DSM 20540 / JCM 6276 / NBRC 101906 / NCIMB 13154 / VKM Ac-1939 / CCM 2703 / MRP)</name>
    <dbReference type="NCBI Taxonomy" id="693977"/>
    <lineage>
        <taxon>Bacteria</taxon>
        <taxon>Thermotogati</taxon>
        <taxon>Deinococcota</taxon>
        <taxon>Deinococci</taxon>
        <taxon>Deinococcales</taxon>
        <taxon>Deinococcaceae</taxon>
        <taxon>Deinococcus</taxon>
    </lineage>
</organism>
<dbReference type="Proteomes" id="UP000007718">
    <property type="component" value="Plasmid pDEIPR01"/>
</dbReference>
<sequence length="264" mass="27352">MPRASLADCDAIAPGYGSLSFLALSARELVRWAGPRPGEHWLDVATGTGEAARALAAAVGDGGSVLATDLSAAMLDAARRQPTPPQLRYLLADGAQLPVPGASQDGVLCAAGLFFLPDMAVALREWRRALRPGGQVVFSSFTGPLMSPLPGVWAARLAPLGLKPPVPPAARIGTLEAAQELLTAAGFAELRLEVRSLPLLLTSAEERWVHIVQGLEGLPLRSLPLAEVARLRAEHLAELAPLFAGGPATFAVPLLLAAGRAPGG</sequence>
<dbReference type="Pfam" id="PF08241">
    <property type="entry name" value="Methyltransf_11"/>
    <property type="match status" value="1"/>
</dbReference>
<dbReference type="InterPro" id="IPR013216">
    <property type="entry name" value="Methyltransf_11"/>
</dbReference>
<keyword evidence="1 5" id="KW-0489">Methyltransferase</keyword>
<evidence type="ECO:0000313" key="6">
    <source>
        <dbReference type="Proteomes" id="UP000007718"/>
    </source>
</evidence>
<feature type="domain" description="Methyltransferase type 11" evidence="4">
    <location>
        <begin position="42"/>
        <end position="138"/>
    </location>
</feature>
<dbReference type="InterPro" id="IPR029063">
    <property type="entry name" value="SAM-dependent_MTases_sf"/>
</dbReference>
<dbReference type="AlphaFoldDB" id="F0RPT1"/>
<evidence type="ECO:0000256" key="3">
    <source>
        <dbReference type="ARBA" id="ARBA00022691"/>
    </source>
</evidence>
<evidence type="ECO:0000313" key="5">
    <source>
        <dbReference type="EMBL" id="ADY27387.1"/>
    </source>
</evidence>
<keyword evidence="2 5" id="KW-0808">Transferase</keyword>
<dbReference type="Gene3D" id="3.40.50.150">
    <property type="entry name" value="Vaccinia Virus protein VP39"/>
    <property type="match status" value="1"/>
</dbReference>
<keyword evidence="3" id="KW-0949">S-adenosyl-L-methionine</keyword>
<dbReference type="HOGENOM" id="CLU_037990_2_3_0"/>
<protein>
    <submittedName>
        <fullName evidence="5">Methyltransferase type 11</fullName>
    </submittedName>
</protein>
<dbReference type="PANTHER" id="PTHR43591">
    <property type="entry name" value="METHYLTRANSFERASE"/>
    <property type="match status" value="1"/>
</dbReference>
<keyword evidence="6" id="KW-1185">Reference proteome</keyword>
<dbReference type="RefSeq" id="WP_013623119.1">
    <property type="nucleotide sequence ID" value="NC_015169.1"/>
</dbReference>
<name>F0RPT1_DEIPM</name>
<dbReference type="SUPFAM" id="SSF53335">
    <property type="entry name" value="S-adenosyl-L-methionine-dependent methyltransferases"/>
    <property type="match status" value="1"/>
</dbReference>
<dbReference type="PROSITE" id="PS51608">
    <property type="entry name" value="SAM_MT_UBIE"/>
    <property type="match status" value="1"/>
</dbReference>
<dbReference type="PANTHER" id="PTHR43591:SF24">
    <property type="entry name" value="2-METHOXY-6-POLYPRENYL-1,4-BENZOQUINOL METHYLASE, MITOCHONDRIAL"/>
    <property type="match status" value="1"/>
</dbReference>
<proteinExistence type="predicted"/>
<accession>F0RPT1</accession>
<dbReference type="CDD" id="cd02440">
    <property type="entry name" value="AdoMet_MTases"/>
    <property type="match status" value="1"/>
</dbReference>
<dbReference type="InterPro" id="IPR004033">
    <property type="entry name" value="UbiE/COQ5_MeTrFase"/>
</dbReference>